<keyword evidence="3" id="KW-0106">Calcium</keyword>
<evidence type="ECO:0000256" key="2">
    <source>
        <dbReference type="ARBA" id="ARBA00022723"/>
    </source>
</evidence>
<dbReference type="PANTHER" id="PTHR45911:SF3">
    <property type="entry name" value="DYSFERLIN-RELATED"/>
    <property type="match status" value="1"/>
</dbReference>
<name>A0ABV0RQ00_9TELE</name>
<evidence type="ECO:0000313" key="7">
    <source>
        <dbReference type="Proteomes" id="UP001434883"/>
    </source>
</evidence>
<gene>
    <name evidence="6" type="ORF">XENOCAPTIV_001638</name>
</gene>
<accession>A0ABV0RQ00</accession>
<dbReference type="InterPro" id="IPR035892">
    <property type="entry name" value="C2_domain_sf"/>
</dbReference>
<dbReference type="PANTHER" id="PTHR45911">
    <property type="entry name" value="C2 DOMAIN-CONTAINING PROTEIN"/>
    <property type="match status" value="1"/>
</dbReference>
<keyword evidence="7" id="KW-1185">Reference proteome</keyword>
<comment type="caution">
    <text evidence="6">The sequence shown here is derived from an EMBL/GenBank/DDBJ whole genome shotgun (WGS) entry which is preliminary data.</text>
</comment>
<feature type="transmembrane region" description="Helical" evidence="4">
    <location>
        <begin position="161"/>
        <end position="180"/>
    </location>
</feature>
<dbReference type="Proteomes" id="UP001434883">
    <property type="component" value="Unassembled WGS sequence"/>
</dbReference>
<comment type="similarity">
    <text evidence="1">Belongs to the MCTP family.</text>
</comment>
<feature type="transmembrane region" description="Helical" evidence="4">
    <location>
        <begin position="63"/>
        <end position="83"/>
    </location>
</feature>
<reference evidence="6 7" key="1">
    <citation type="submission" date="2021-06" db="EMBL/GenBank/DDBJ databases">
        <authorList>
            <person name="Palmer J.M."/>
        </authorList>
    </citation>
    <scope>NUCLEOTIDE SEQUENCE [LARGE SCALE GENOMIC DNA]</scope>
    <source>
        <strain evidence="6 7">XC_2019</strain>
        <tissue evidence="6">Muscle</tissue>
    </source>
</reference>
<proteinExistence type="inferred from homology"/>
<dbReference type="Gene3D" id="2.60.40.150">
    <property type="entry name" value="C2 domain"/>
    <property type="match status" value="1"/>
</dbReference>
<feature type="domain" description="C2" evidence="5">
    <location>
        <begin position="1"/>
        <end position="99"/>
    </location>
</feature>
<evidence type="ECO:0000313" key="6">
    <source>
        <dbReference type="EMBL" id="MEQ2209618.1"/>
    </source>
</evidence>
<dbReference type="InterPro" id="IPR000008">
    <property type="entry name" value="C2_dom"/>
</dbReference>
<keyword evidence="4" id="KW-0812">Transmembrane</keyword>
<evidence type="ECO:0000256" key="4">
    <source>
        <dbReference type="SAM" id="Phobius"/>
    </source>
</evidence>
<organism evidence="6 7">
    <name type="scientific">Xenoophorus captivus</name>
    <dbReference type="NCBI Taxonomy" id="1517983"/>
    <lineage>
        <taxon>Eukaryota</taxon>
        <taxon>Metazoa</taxon>
        <taxon>Chordata</taxon>
        <taxon>Craniata</taxon>
        <taxon>Vertebrata</taxon>
        <taxon>Euteleostomi</taxon>
        <taxon>Actinopterygii</taxon>
        <taxon>Neopterygii</taxon>
        <taxon>Teleostei</taxon>
        <taxon>Neoteleostei</taxon>
        <taxon>Acanthomorphata</taxon>
        <taxon>Ovalentaria</taxon>
        <taxon>Atherinomorphae</taxon>
        <taxon>Cyprinodontiformes</taxon>
        <taxon>Goodeidae</taxon>
        <taxon>Xenoophorus</taxon>
    </lineage>
</organism>
<keyword evidence="4" id="KW-0472">Membrane</keyword>
<protein>
    <recommendedName>
        <fullName evidence="5">C2 domain-containing protein</fullName>
    </recommendedName>
</protein>
<feature type="non-terminal residue" evidence="6">
    <location>
        <position position="1"/>
    </location>
</feature>
<dbReference type="Pfam" id="PF00168">
    <property type="entry name" value="C2"/>
    <property type="match status" value="1"/>
</dbReference>
<evidence type="ECO:0000256" key="1">
    <source>
        <dbReference type="ARBA" id="ARBA00007923"/>
    </source>
</evidence>
<dbReference type="EMBL" id="JAHRIN010051570">
    <property type="protein sequence ID" value="MEQ2209618.1"/>
    <property type="molecule type" value="Genomic_DNA"/>
</dbReference>
<keyword evidence="2" id="KW-0479">Metal-binding</keyword>
<evidence type="ECO:0000256" key="3">
    <source>
        <dbReference type="ARBA" id="ARBA00022837"/>
    </source>
</evidence>
<dbReference type="PROSITE" id="PS50004">
    <property type="entry name" value="C2"/>
    <property type="match status" value="1"/>
</dbReference>
<evidence type="ECO:0000259" key="5">
    <source>
        <dbReference type="PROSITE" id="PS50004"/>
    </source>
</evidence>
<dbReference type="SUPFAM" id="SSF49562">
    <property type="entry name" value="C2 domain (Calcium/lipid-binding domain, CaLB)"/>
    <property type="match status" value="1"/>
</dbReference>
<keyword evidence="4" id="KW-1133">Transmembrane helix</keyword>
<sequence length="184" mass="20845">LWRGIVSITLIEGRNLTPMDPNGLSDPYAKFRLGPQNCQLDLSTLTKEKTHRLELPLEECRGVLVLLVTLTASAAVSIADLSLTPLEDPEERREILRRYVSSNLMFIQIYYLQTLKGYLCYNVLIFATGSEEVIFQLKGCGYRPGEGPKSRRTHGCRCNGYIWFLLFCCSLFCISLVIICDQTL</sequence>